<keyword evidence="1" id="KW-0949">S-adenosyl-L-methionine</keyword>
<keyword evidence="1" id="KW-0963">Cytoplasm</keyword>
<proteinExistence type="inferred from homology"/>
<dbReference type="PANTHER" id="PTHR36112">
    <property type="entry name" value="RIBOSOMAL RNA SMALL SUBUNIT METHYLTRANSFERASE J"/>
    <property type="match status" value="1"/>
</dbReference>
<comment type="caution">
    <text evidence="2">The sequence shown here is derived from an EMBL/GenBank/DDBJ whole genome shotgun (WGS) entry which is preliminary data.</text>
</comment>
<dbReference type="InterPro" id="IPR029063">
    <property type="entry name" value="SAM-dependent_MTases_sf"/>
</dbReference>
<feature type="binding site" evidence="1">
    <location>
        <begin position="126"/>
        <end position="127"/>
    </location>
    <ligand>
        <name>S-adenosyl-L-methionine</name>
        <dbReference type="ChEBI" id="CHEBI:59789"/>
    </ligand>
</feature>
<keyword evidence="1" id="KW-0698">rRNA processing</keyword>
<dbReference type="SUPFAM" id="SSF53335">
    <property type="entry name" value="S-adenosyl-L-methionine-dependent methyltransferases"/>
    <property type="match status" value="1"/>
</dbReference>
<dbReference type="RefSeq" id="WP_353895772.1">
    <property type="nucleotide sequence ID" value="NZ_JBEVCJ010000008.1"/>
</dbReference>
<comment type="similarity">
    <text evidence="1">Belongs to the methyltransferase superfamily. RsmJ family.</text>
</comment>
<keyword evidence="3" id="KW-1185">Reference proteome</keyword>
<feature type="binding site" evidence="1">
    <location>
        <begin position="142"/>
        <end position="143"/>
    </location>
    <ligand>
        <name>S-adenosyl-L-methionine</name>
        <dbReference type="ChEBI" id="CHEBI:59789"/>
    </ligand>
</feature>
<keyword evidence="1 2" id="KW-0808">Transferase</keyword>
<dbReference type="EMBL" id="JBEVCJ010000008">
    <property type="protein sequence ID" value="MET1255186.1"/>
    <property type="molecule type" value="Genomic_DNA"/>
</dbReference>
<dbReference type="Proteomes" id="UP001548189">
    <property type="component" value="Unassembled WGS sequence"/>
</dbReference>
<dbReference type="HAMAP" id="MF_01523">
    <property type="entry name" value="16SrRNA_methyltr_J"/>
    <property type="match status" value="1"/>
</dbReference>
<name>A0ABV2BTB8_9GAMM</name>
<keyword evidence="1 2" id="KW-0489">Methyltransferase</keyword>
<evidence type="ECO:0000313" key="2">
    <source>
        <dbReference type="EMBL" id="MET1255186.1"/>
    </source>
</evidence>
<comment type="caution">
    <text evidence="1">Lacks conserved residue(s) required for the propagation of feature annotation.</text>
</comment>
<protein>
    <recommendedName>
        <fullName evidence="1">Ribosomal RNA small subunit methyltransferase J</fullName>
        <ecNumber evidence="1">2.1.1.242</ecNumber>
    </recommendedName>
    <alternativeName>
        <fullName evidence="1">16S rRNA m2G1516 methyltransferase</fullName>
    </alternativeName>
    <alternativeName>
        <fullName evidence="1">rRNA (guanine-N(2)-)-methyltransferase</fullName>
    </alternativeName>
</protein>
<evidence type="ECO:0000313" key="3">
    <source>
        <dbReference type="Proteomes" id="UP001548189"/>
    </source>
</evidence>
<dbReference type="InterPro" id="IPR007536">
    <property type="entry name" value="16SrRNA_methylTrfase_J"/>
</dbReference>
<dbReference type="PANTHER" id="PTHR36112:SF1">
    <property type="entry name" value="RIBOSOMAL RNA SMALL SUBUNIT METHYLTRANSFERASE J"/>
    <property type="match status" value="1"/>
</dbReference>
<dbReference type="GO" id="GO:0032259">
    <property type="term" value="P:methylation"/>
    <property type="evidence" value="ECO:0007669"/>
    <property type="project" value="UniProtKB-KW"/>
</dbReference>
<dbReference type="EC" id="2.1.1.242" evidence="1"/>
<feature type="binding site" evidence="1">
    <location>
        <position position="195"/>
    </location>
    <ligand>
        <name>S-adenosyl-L-methionine</name>
        <dbReference type="ChEBI" id="CHEBI:59789"/>
    </ligand>
</feature>
<gene>
    <name evidence="1" type="primary">rsmJ</name>
    <name evidence="2" type="ORF">ABVT43_08620</name>
</gene>
<reference evidence="2 3" key="1">
    <citation type="submission" date="2024-06" db="EMBL/GenBank/DDBJ databases">
        <authorList>
            <person name="Li F."/>
        </authorList>
    </citation>
    <scope>NUCLEOTIDE SEQUENCE [LARGE SCALE GENOMIC DNA]</scope>
    <source>
        <strain evidence="2 3">GXAS 311</strain>
    </source>
</reference>
<sequence length="272" mass="31184">MNNLYFIGYEAAQQTSEQLTEKSPLANNEIVNNKIVQLAKQFDMTIVDSGFKPVANQIYFAYSHPWLSLYLELNGRVTRLQFDLAEGEVGFRAARVSKSNEVVAKAIGCKPHYRPKVFDATAGMGRDSLIMAMLGCEVIMHERSLPIYLLLENALNRLQQKWPDISACMHLENYDSLQVNEHWIRERKVDVVYLDPMFPERKKSALVKQEMRIFKVLAGEDADADQLMINTLKSGVKRVVVKRPKGAEHLASKKPNHEIIAKKFRYDVYLNH</sequence>
<comment type="catalytic activity">
    <reaction evidence="1">
        <text>guanosine(1516) in 16S rRNA + S-adenosyl-L-methionine = N(2)-methylguanosine(1516) in 16S rRNA + S-adenosyl-L-homocysteine + H(+)</text>
        <dbReference type="Rhea" id="RHEA:43220"/>
        <dbReference type="Rhea" id="RHEA-COMP:10412"/>
        <dbReference type="Rhea" id="RHEA-COMP:10413"/>
        <dbReference type="ChEBI" id="CHEBI:15378"/>
        <dbReference type="ChEBI" id="CHEBI:57856"/>
        <dbReference type="ChEBI" id="CHEBI:59789"/>
        <dbReference type="ChEBI" id="CHEBI:74269"/>
        <dbReference type="ChEBI" id="CHEBI:74481"/>
        <dbReference type="EC" id="2.1.1.242"/>
    </reaction>
</comment>
<dbReference type="Pfam" id="PF04445">
    <property type="entry name" value="SAM_MT"/>
    <property type="match status" value="1"/>
</dbReference>
<comment type="subcellular location">
    <subcellularLocation>
        <location evidence="1">Cytoplasm</location>
    </subcellularLocation>
</comment>
<accession>A0ABV2BTB8</accession>
<dbReference type="GO" id="GO:0008168">
    <property type="term" value="F:methyltransferase activity"/>
    <property type="evidence" value="ECO:0007669"/>
    <property type="project" value="UniProtKB-KW"/>
</dbReference>
<organism evidence="2 3">
    <name type="scientific">Aliikangiella maris</name>
    <dbReference type="NCBI Taxonomy" id="3162458"/>
    <lineage>
        <taxon>Bacteria</taxon>
        <taxon>Pseudomonadati</taxon>
        <taxon>Pseudomonadota</taxon>
        <taxon>Gammaproteobacteria</taxon>
        <taxon>Oceanospirillales</taxon>
        <taxon>Pleioneaceae</taxon>
        <taxon>Aliikangiella</taxon>
    </lineage>
</organism>
<dbReference type="Gene3D" id="3.40.50.150">
    <property type="entry name" value="Vaccinia Virus protein VP39"/>
    <property type="match status" value="1"/>
</dbReference>
<comment type="function">
    <text evidence="1">Specifically methylates the guanosine in position 1516 of 16S rRNA.</text>
</comment>
<evidence type="ECO:0000256" key="1">
    <source>
        <dbReference type="HAMAP-Rule" id="MF_01523"/>
    </source>
</evidence>